<dbReference type="PANTHER" id="PTHR10422:SF35">
    <property type="entry name" value="CYTOCHROME BO(3) UBIQUINOL OXIDASE SUBUNIT 1"/>
    <property type="match status" value="1"/>
</dbReference>
<name>A0A848M704_PAELE</name>
<keyword evidence="11 22" id="KW-0375">Hydrogen ion transport</keyword>
<dbReference type="InterPro" id="IPR036927">
    <property type="entry name" value="Cyt_c_oxase-like_su1_sf"/>
</dbReference>
<dbReference type="PRINTS" id="PR01165">
    <property type="entry name" value="CYCOXIDASEI"/>
</dbReference>
<keyword evidence="13 21" id="KW-0249">Electron transport</keyword>
<evidence type="ECO:0000256" key="10">
    <source>
        <dbReference type="ARBA" id="ARBA00022723"/>
    </source>
</evidence>
<evidence type="ECO:0000256" key="3">
    <source>
        <dbReference type="ARBA" id="ARBA00004673"/>
    </source>
</evidence>
<dbReference type="NCBIfam" id="TIGR02882">
    <property type="entry name" value="QoxB"/>
    <property type="match status" value="1"/>
</dbReference>
<feature type="transmembrane region" description="Helical" evidence="22">
    <location>
        <begin position="96"/>
        <end position="123"/>
    </location>
</feature>
<proteinExistence type="inferred from homology"/>
<dbReference type="GO" id="GO:0022904">
    <property type="term" value="P:respiratory electron transport chain"/>
    <property type="evidence" value="ECO:0007669"/>
    <property type="project" value="TreeGrafter"/>
</dbReference>
<keyword evidence="15 22" id="KW-0560">Oxidoreductase</keyword>
<dbReference type="CDD" id="cd01662">
    <property type="entry name" value="Ubiquinol_Oxidase_I"/>
    <property type="match status" value="1"/>
</dbReference>
<dbReference type="EC" id="1.10.3.-" evidence="22"/>
<feature type="transmembrane region" description="Helical" evidence="22">
    <location>
        <begin position="491"/>
        <end position="512"/>
    </location>
</feature>
<dbReference type="FunFam" id="1.20.210.10:FF:000006">
    <property type="entry name" value="Cytochrome c oxidase subunit 1"/>
    <property type="match status" value="1"/>
</dbReference>
<dbReference type="GO" id="GO:0004129">
    <property type="term" value="F:cytochrome-c oxidase activity"/>
    <property type="evidence" value="ECO:0007669"/>
    <property type="project" value="UniProtKB-UniRule"/>
</dbReference>
<comment type="cofactor">
    <cofactor evidence="22">
        <name>Cu cation</name>
        <dbReference type="ChEBI" id="CHEBI:23378"/>
    </cofactor>
    <text evidence="22">Binds a copper B center.</text>
</comment>
<evidence type="ECO:0000256" key="20">
    <source>
        <dbReference type="ARBA" id="ARBA00047816"/>
    </source>
</evidence>
<evidence type="ECO:0000259" key="23">
    <source>
        <dbReference type="PROSITE" id="PS50855"/>
    </source>
</evidence>
<evidence type="ECO:0000256" key="17">
    <source>
        <dbReference type="ARBA" id="ARBA00023008"/>
    </source>
</evidence>
<feature type="transmembrane region" description="Helical" evidence="22">
    <location>
        <begin position="304"/>
        <end position="328"/>
    </location>
</feature>
<keyword evidence="6 22" id="KW-1003">Cell membrane</keyword>
<dbReference type="Gene3D" id="1.20.210.10">
    <property type="entry name" value="Cytochrome c oxidase-like, subunit I domain"/>
    <property type="match status" value="1"/>
</dbReference>
<keyword evidence="10 22" id="KW-0479">Metal-binding</keyword>
<keyword evidence="14 22" id="KW-1133">Transmembrane helix</keyword>
<evidence type="ECO:0000256" key="16">
    <source>
        <dbReference type="ARBA" id="ARBA00023004"/>
    </source>
</evidence>
<comment type="subcellular location">
    <subcellularLocation>
        <location evidence="2 22">Cell membrane</location>
        <topology evidence="2 22">Multi-pass membrane protein</topology>
    </subcellularLocation>
</comment>
<feature type="transmembrane region" description="Helical" evidence="22">
    <location>
        <begin position="374"/>
        <end position="398"/>
    </location>
</feature>
<feature type="transmembrane region" description="Helical" evidence="22">
    <location>
        <begin position="224"/>
        <end position="249"/>
    </location>
</feature>
<evidence type="ECO:0000256" key="7">
    <source>
        <dbReference type="ARBA" id="ARBA00022617"/>
    </source>
</evidence>
<dbReference type="InterPro" id="IPR023616">
    <property type="entry name" value="Cyt_c_oxase-like_su1_dom"/>
</dbReference>
<evidence type="ECO:0000256" key="6">
    <source>
        <dbReference type="ARBA" id="ARBA00022475"/>
    </source>
</evidence>
<evidence type="ECO:0000256" key="12">
    <source>
        <dbReference type="ARBA" id="ARBA00022967"/>
    </source>
</evidence>
<dbReference type="Proteomes" id="UP000565468">
    <property type="component" value="Unassembled WGS sequence"/>
</dbReference>
<keyword evidence="16 22" id="KW-0408">Iron</keyword>
<feature type="transmembrane region" description="Helical" evidence="22">
    <location>
        <begin position="410"/>
        <end position="430"/>
    </location>
</feature>
<feature type="transmembrane region" description="Helical" evidence="22">
    <location>
        <begin position="450"/>
        <end position="471"/>
    </location>
</feature>
<feature type="transmembrane region" description="Helical" evidence="22">
    <location>
        <begin position="12"/>
        <end position="35"/>
    </location>
</feature>
<evidence type="ECO:0000256" key="8">
    <source>
        <dbReference type="ARBA" id="ARBA00022660"/>
    </source>
</evidence>
<evidence type="ECO:0000256" key="22">
    <source>
        <dbReference type="RuleBase" id="RU367144"/>
    </source>
</evidence>
<feature type="transmembrane region" description="Helical" evidence="22">
    <location>
        <begin position="135"/>
        <end position="156"/>
    </location>
</feature>
<dbReference type="GO" id="GO:0016682">
    <property type="term" value="F:oxidoreductase activity, acting on diphenols and related substances as donors, oxygen as acceptor"/>
    <property type="evidence" value="ECO:0007669"/>
    <property type="project" value="UniProtKB-UniRule"/>
</dbReference>
<evidence type="ECO:0000313" key="24">
    <source>
        <dbReference type="EMBL" id="NMO95862.1"/>
    </source>
</evidence>
<comment type="pathway">
    <text evidence="3 22">Energy metabolism; oxidative phosphorylation.</text>
</comment>
<dbReference type="InterPro" id="IPR000883">
    <property type="entry name" value="Cyt_C_Oxase_1"/>
</dbReference>
<dbReference type="PANTHER" id="PTHR10422">
    <property type="entry name" value="CYTOCHROME C OXIDASE SUBUNIT 1"/>
    <property type="match status" value="1"/>
</dbReference>
<comment type="catalytic activity">
    <reaction evidence="1 22">
        <text>2 a quinol + O2 = 2 a quinone + 2 H2O</text>
        <dbReference type="Rhea" id="RHEA:55376"/>
        <dbReference type="ChEBI" id="CHEBI:15377"/>
        <dbReference type="ChEBI" id="CHEBI:15379"/>
        <dbReference type="ChEBI" id="CHEBI:24646"/>
        <dbReference type="ChEBI" id="CHEBI:132124"/>
    </reaction>
</comment>
<dbReference type="EMBL" id="JABBPN010000006">
    <property type="protein sequence ID" value="NMO95862.1"/>
    <property type="molecule type" value="Genomic_DNA"/>
</dbReference>
<dbReference type="UniPathway" id="UPA00705"/>
<evidence type="ECO:0000256" key="14">
    <source>
        <dbReference type="ARBA" id="ARBA00022989"/>
    </source>
</evidence>
<comment type="cofactor">
    <cofactor evidence="22">
        <name>ferriheme a</name>
        <dbReference type="ChEBI" id="CHEBI:60532"/>
    </cofactor>
    <text evidence="22">Heme A3.</text>
</comment>
<reference evidence="24 25" key="1">
    <citation type="submission" date="2020-04" db="EMBL/GenBank/DDBJ databases">
        <title>Paenibacillus algicola sp. nov., a novel marine bacterium producing alginate lyase.</title>
        <authorList>
            <person name="Huang H."/>
        </authorList>
    </citation>
    <scope>NUCLEOTIDE SEQUENCE [LARGE SCALE GENOMIC DNA]</scope>
    <source>
        <strain evidence="24 25">L7-75</strain>
    </source>
</reference>
<dbReference type="InterPro" id="IPR014233">
    <property type="entry name" value="QoxB"/>
</dbReference>
<evidence type="ECO:0000313" key="25">
    <source>
        <dbReference type="Proteomes" id="UP000565468"/>
    </source>
</evidence>
<sequence>MKWDEFFVTGDPLIYGAMVSIVLVSLAILVGLTYFKKWGYLWREWLTTVDHKKIGVMYILAALIMLFRGGVDAVMMRAQTSMPDMKFLDGQHYNEIFTTHGVIMILFMAMPFIFGLMNVIIPLQIGARDVAFPRLNAISFWLFFAGAMLFNISFVIGGSPDAGWSAYFPLAGIEFSPHVGNNYYSLALQISGIGTLMTGLNFIVTIMKMRAPGMTLMKMPMFTWSVLITSVIIIFAFPVLTVALLLMMFDRQFGTQFFTMQNGGMDMLWANLFWVWGHPEVYIVVLPAFGIFSEIISTFAKKNLYGYKSMVISMLVISGLSFLVWAHHFYTMGQGAMVNGFFSITTMAIAVPTGVKIFNWLFTLHKGRIEFTTPMLYSLAFIPIFTIGGVTGVMLAMASADYQYHNTMFLVAHFHYVLIPGTVFAVIAGFHYWFPKVFGFRLNERRGKTAFWFIIISFNVTFFPLFFLGLQGMTRRMYTYSEETGFGPLNMLSMVGAIGLTIGFILLVYNIYWSTRYEPRDTTGDPWDGRSLEWSMPSPVPVYNFAVVPEITKRDEFWFAKQEGKSLSDKKIEKIHMPSNSGKPFILGIAFFFLGFFVVFSWWTPAIVAGIAVLLTMAAMSFDRDDGYYIPVEEVVQSEKRLRGERV</sequence>
<comment type="catalytic activity">
    <reaction evidence="20">
        <text>4 Fe(II)-[cytochrome c] + O2 + 8 H(+)(in) = 4 Fe(III)-[cytochrome c] + 2 H2O + 4 H(+)(out)</text>
        <dbReference type="Rhea" id="RHEA:11436"/>
        <dbReference type="Rhea" id="RHEA-COMP:10350"/>
        <dbReference type="Rhea" id="RHEA-COMP:14399"/>
        <dbReference type="ChEBI" id="CHEBI:15377"/>
        <dbReference type="ChEBI" id="CHEBI:15378"/>
        <dbReference type="ChEBI" id="CHEBI:15379"/>
        <dbReference type="ChEBI" id="CHEBI:29033"/>
        <dbReference type="ChEBI" id="CHEBI:29034"/>
        <dbReference type="EC" id="7.1.1.9"/>
    </reaction>
</comment>
<organism evidence="24 25">
    <name type="scientific">Paenibacillus lemnae</name>
    <dbReference type="NCBI Taxonomy" id="1330551"/>
    <lineage>
        <taxon>Bacteria</taxon>
        <taxon>Bacillati</taxon>
        <taxon>Bacillota</taxon>
        <taxon>Bacilli</taxon>
        <taxon>Bacillales</taxon>
        <taxon>Paenibacillaceae</taxon>
        <taxon>Paenibacillus</taxon>
    </lineage>
</organism>
<dbReference type="PROSITE" id="PS00077">
    <property type="entry name" value="COX1_CUB"/>
    <property type="match status" value="1"/>
</dbReference>
<protein>
    <recommendedName>
        <fullName evidence="22">Quinol oxidase subunit 1</fullName>
        <ecNumber evidence="22">1.10.3.-</ecNumber>
    </recommendedName>
</protein>
<accession>A0A848M704</accession>
<evidence type="ECO:0000256" key="18">
    <source>
        <dbReference type="ARBA" id="ARBA00023065"/>
    </source>
</evidence>
<keyword evidence="5 21" id="KW-0813">Transport</keyword>
<dbReference type="GO" id="GO:0006119">
    <property type="term" value="P:oxidative phosphorylation"/>
    <property type="evidence" value="ECO:0007669"/>
    <property type="project" value="UniProtKB-UniPathway"/>
</dbReference>
<keyword evidence="12" id="KW-1278">Translocase</keyword>
<comment type="caution">
    <text evidence="24">The sequence shown here is derived from an EMBL/GenBank/DDBJ whole genome shotgun (WGS) entry which is preliminary data.</text>
</comment>
<dbReference type="InterPro" id="IPR023615">
    <property type="entry name" value="Cyt_c_Oxase_su1_BS"/>
</dbReference>
<keyword evidence="9 21" id="KW-0812">Transmembrane</keyword>
<comment type="similarity">
    <text evidence="4 21">Belongs to the heme-copper respiratory oxidase family.</text>
</comment>
<evidence type="ECO:0000256" key="1">
    <source>
        <dbReference type="ARBA" id="ARBA00000725"/>
    </source>
</evidence>
<evidence type="ECO:0000256" key="2">
    <source>
        <dbReference type="ARBA" id="ARBA00004651"/>
    </source>
</evidence>
<gene>
    <name evidence="24" type="primary">qoxB</name>
    <name evidence="24" type="ORF">HII30_08785</name>
</gene>
<feature type="transmembrane region" description="Helical" evidence="22">
    <location>
        <begin position="606"/>
        <end position="622"/>
    </location>
</feature>
<feature type="transmembrane region" description="Helical" evidence="22">
    <location>
        <begin position="269"/>
        <end position="292"/>
    </location>
</feature>
<feature type="transmembrane region" description="Helical" evidence="22">
    <location>
        <begin position="183"/>
        <end position="204"/>
    </location>
</feature>
<dbReference type="PROSITE" id="PS50855">
    <property type="entry name" value="COX1"/>
    <property type="match status" value="1"/>
</dbReference>
<keyword evidence="25" id="KW-1185">Reference proteome</keyword>
<dbReference type="GO" id="GO:0015990">
    <property type="term" value="P:electron transport coupled proton transport"/>
    <property type="evidence" value="ECO:0007669"/>
    <property type="project" value="TreeGrafter"/>
</dbReference>
<evidence type="ECO:0000256" key="15">
    <source>
        <dbReference type="ARBA" id="ARBA00023002"/>
    </source>
</evidence>
<feature type="transmembrane region" description="Helical" evidence="22">
    <location>
        <begin position="340"/>
        <end position="362"/>
    </location>
</feature>
<dbReference type="GO" id="GO:0020037">
    <property type="term" value="F:heme binding"/>
    <property type="evidence" value="ECO:0007669"/>
    <property type="project" value="UniProtKB-UniRule"/>
</dbReference>
<comment type="function">
    <text evidence="22">Catalyzes quinol oxidation with the concomitant reduction of oxygen to water.</text>
</comment>
<evidence type="ECO:0000256" key="21">
    <source>
        <dbReference type="RuleBase" id="RU000370"/>
    </source>
</evidence>
<keyword evidence="7 21" id="KW-0349">Heme</keyword>
<keyword evidence="17 22" id="KW-0186">Copper</keyword>
<feature type="domain" description="Cytochrome oxidase subunit I profile" evidence="23">
    <location>
        <begin position="36"/>
        <end position="552"/>
    </location>
</feature>
<dbReference type="RefSeq" id="WP_169504652.1">
    <property type="nucleotide sequence ID" value="NZ_JABBPN010000006.1"/>
</dbReference>
<evidence type="ECO:0000256" key="4">
    <source>
        <dbReference type="ARBA" id="ARBA00009578"/>
    </source>
</evidence>
<dbReference type="AlphaFoldDB" id="A0A848M704"/>
<dbReference type="Gene3D" id="1.10.287.70">
    <property type="match status" value="1"/>
</dbReference>
<evidence type="ECO:0000256" key="19">
    <source>
        <dbReference type="ARBA" id="ARBA00023136"/>
    </source>
</evidence>
<keyword evidence="8 21" id="KW-0679">Respiratory chain</keyword>
<evidence type="ECO:0000256" key="9">
    <source>
        <dbReference type="ARBA" id="ARBA00022692"/>
    </source>
</evidence>
<dbReference type="GO" id="GO:0098803">
    <property type="term" value="C:respiratory chain complex"/>
    <property type="evidence" value="ECO:0007669"/>
    <property type="project" value="UniProtKB-UniRule"/>
</dbReference>
<dbReference type="GO" id="GO:0005507">
    <property type="term" value="F:copper ion binding"/>
    <property type="evidence" value="ECO:0007669"/>
    <property type="project" value="UniProtKB-UniRule"/>
</dbReference>
<evidence type="ECO:0000256" key="5">
    <source>
        <dbReference type="ARBA" id="ARBA00022448"/>
    </source>
</evidence>
<dbReference type="GO" id="GO:0005886">
    <property type="term" value="C:plasma membrane"/>
    <property type="evidence" value="ECO:0007669"/>
    <property type="project" value="UniProtKB-SubCell"/>
</dbReference>
<dbReference type="Pfam" id="PF00115">
    <property type="entry name" value="COX1"/>
    <property type="match status" value="1"/>
</dbReference>
<feature type="transmembrane region" description="Helical" evidence="22">
    <location>
        <begin position="56"/>
        <end position="76"/>
    </location>
</feature>
<keyword evidence="18 22" id="KW-0406">Ion transport</keyword>
<keyword evidence="19 22" id="KW-0472">Membrane</keyword>
<evidence type="ECO:0000256" key="11">
    <source>
        <dbReference type="ARBA" id="ARBA00022781"/>
    </source>
</evidence>
<dbReference type="SUPFAM" id="SSF81442">
    <property type="entry name" value="Cytochrome c oxidase subunit I-like"/>
    <property type="match status" value="1"/>
</dbReference>
<evidence type="ECO:0000256" key="13">
    <source>
        <dbReference type="ARBA" id="ARBA00022982"/>
    </source>
</evidence>